<name>C4WQA9_9HYPH</name>
<feature type="compositionally biased region" description="Polar residues" evidence="6">
    <location>
        <begin position="461"/>
        <end position="475"/>
    </location>
</feature>
<keyword evidence="4 7" id="KW-1133">Transmembrane helix</keyword>
<dbReference type="PIRSF" id="PIRSF026673">
    <property type="entry name" value="UCP026673_ion_chan"/>
    <property type="match status" value="1"/>
</dbReference>
<dbReference type="PANTHER" id="PTHR30566:SF5">
    <property type="entry name" value="MECHANOSENSITIVE ION CHANNEL PROTEIN 1, MITOCHONDRIAL-RELATED"/>
    <property type="match status" value="1"/>
</dbReference>
<dbReference type="RefSeq" id="WP_006469804.1">
    <property type="nucleotide sequence ID" value="NZ_ACQA01000002.1"/>
</dbReference>
<dbReference type="Pfam" id="PF00924">
    <property type="entry name" value="MS_channel_2nd"/>
    <property type="match status" value="1"/>
</dbReference>
<dbReference type="PANTHER" id="PTHR30566">
    <property type="entry name" value="YNAI-RELATED MECHANOSENSITIVE ION CHANNEL"/>
    <property type="match status" value="1"/>
</dbReference>
<feature type="domain" description="Cyclic nucleotide-binding" evidence="8">
    <location>
        <begin position="349"/>
        <end position="464"/>
    </location>
</feature>
<keyword evidence="5 7" id="KW-0472">Membrane</keyword>
<dbReference type="SMART" id="SM00100">
    <property type="entry name" value="cNMP"/>
    <property type="match status" value="1"/>
</dbReference>
<dbReference type="SUPFAM" id="SSF51206">
    <property type="entry name" value="cAMP-binding domain-like"/>
    <property type="match status" value="1"/>
</dbReference>
<dbReference type="Pfam" id="PF00027">
    <property type="entry name" value="cNMP_binding"/>
    <property type="match status" value="1"/>
</dbReference>
<evidence type="ECO:0000259" key="8">
    <source>
        <dbReference type="PROSITE" id="PS50042"/>
    </source>
</evidence>
<dbReference type="CDD" id="cd00038">
    <property type="entry name" value="CAP_ED"/>
    <property type="match status" value="1"/>
</dbReference>
<comment type="caution">
    <text evidence="9">The sequence shown here is derived from an EMBL/GenBank/DDBJ whole genome shotgun (WGS) entry which is preliminary data.</text>
</comment>
<accession>C4WQA9</accession>
<dbReference type="InterPro" id="IPR014710">
    <property type="entry name" value="RmlC-like_jellyroll"/>
</dbReference>
<dbReference type="InterPro" id="IPR010920">
    <property type="entry name" value="LSM_dom_sf"/>
</dbReference>
<keyword evidence="2" id="KW-1003">Cell membrane</keyword>
<dbReference type="GO" id="GO:0008381">
    <property type="term" value="F:mechanosensitive monoatomic ion channel activity"/>
    <property type="evidence" value="ECO:0007669"/>
    <property type="project" value="UniProtKB-ARBA"/>
</dbReference>
<dbReference type="InterPro" id="IPR006685">
    <property type="entry name" value="MscS_channel_2nd"/>
</dbReference>
<dbReference type="PROSITE" id="PS50042">
    <property type="entry name" value="CNMP_BINDING_3"/>
    <property type="match status" value="1"/>
</dbReference>
<evidence type="ECO:0000256" key="1">
    <source>
        <dbReference type="ARBA" id="ARBA00004651"/>
    </source>
</evidence>
<dbReference type="GeneID" id="57304849"/>
<evidence type="ECO:0000256" key="3">
    <source>
        <dbReference type="ARBA" id="ARBA00022692"/>
    </source>
</evidence>
<dbReference type="InterPro" id="IPR018490">
    <property type="entry name" value="cNMP-bd_dom_sf"/>
</dbReference>
<feature type="transmembrane region" description="Helical" evidence="7">
    <location>
        <begin position="136"/>
        <end position="154"/>
    </location>
</feature>
<protein>
    <recommendedName>
        <fullName evidence="8">Cyclic nucleotide-binding domain-containing protein</fullName>
    </recommendedName>
</protein>
<evidence type="ECO:0000256" key="4">
    <source>
        <dbReference type="ARBA" id="ARBA00022989"/>
    </source>
</evidence>
<dbReference type="Gene3D" id="2.60.120.10">
    <property type="entry name" value="Jelly Rolls"/>
    <property type="match status" value="1"/>
</dbReference>
<organism evidence="9 10">
    <name type="scientific">Brucella intermedia LMG 3301</name>
    <dbReference type="NCBI Taxonomy" id="641118"/>
    <lineage>
        <taxon>Bacteria</taxon>
        <taxon>Pseudomonadati</taxon>
        <taxon>Pseudomonadota</taxon>
        <taxon>Alphaproteobacteria</taxon>
        <taxon>Hyphomicrobiales</taxon>
        <taxon>Brucellaceae</taxon>
        <taxon>Brucella/Ochrobactrum group</taxon>
        <taxon>Brucella</taxon>
    </lineage>
</organism>
<feature type="region of interest" description="Disordered" evidence="6">
    <location>
        <begin position="461"/>
        <end position="482"/>
    </location>
</feature>
<evidence type="ECO:0000256" key="2">
    <source>
        <dbReference type="ARBA" id="ARBA00022475"/>
    </source>
</evidence>
<dbReference type="SUPFAM" id="SSF82689">
    <property type="entry name" value="Mechanosensitive channel protein MscS (YggB), C-terminal domain"/>
    <property type="match status" value="1"/>
</dbReference>
<reference evidence="9 10" key="1">
    <citation type="submission" date="2009-05" db="EMBL/GenBank/DDBJ databases">
        <authorList>
            <person name="Setubal J.C."/>
            <person name="Boyle S."/>
            <person name="Crasta O.R."/>
            <person name="Gillespie J.J."/>
            <person name="Kenyon R.W."/>
            <person name="Lu J."/>
            <person name="Mane S."/>
            <person name="Nagrani S."/>
            <person name="Shallom J.M."/>
            <person name="Shallom S."/>
            <person name="Shukla M."/>
            <person name="Snyder E.E."/>
            <person name="Sobral B.W."/>
            <person name="Wattam A.R."/>
            <person name="Will R."/>
            <person name="Williams K."/>
            <person name="Yoo H."/>
            <person name="Munk C."/>
            <person name="Tapia R."/>
            <person name="Green L."/>
            <person name="Rogers Y."/>
            <person name="Detter J.C."/>
            <person name="Bruce D."/>
            <person name="Brettin T.S."/>
            <person name="Tsolis R."/>
        </authorList>
    </citation>
    <scope>NUCLEOTIDE SEQUENCE [LARGE SCALE GENOMIC DNA]</scope>
    <source>
        <strain evidence="9 10">LMG 3301</strain>
    </source>
</reference>
<dbReference type="Proteomes" id="UP000004386">
    <property type="component" value="Unassembled WGS sequence"/>
</dbReference>
<dbReference type="EMBL" id="ACQA01000002">
    <property type="protein sequence ID" value="EEQ94450.1"/>
    <property type="molecule type" value="Genomic_DNA"/>
</dbReference>
<dbReference type="InterPro" id="IPR011066">
    <property type="entry name" value="MscS_channel_C_sf"/>
</dbReference>
<keyword evidence="3 7" id="KW-0812">Transmembrane</keyword>
<evidence type="ECO:0000313" key="9">
    <source>
        <dbReference type="EMBL" id="EEQ94450.1"/>
    </source>
</evidence>
<dbReference type="AlphaFoldDB" id="C4WQA9"/>
<evidence type="ECO:0000256" key="7">
    <source>
        <dbReference type="SAM" id="Phobius"/>
    </source>
</evidence>
<dbReference type="Gene3D" id="1.10.287.1260">
    <property type="match status" value="1"/>
</dbReference>
<dbReference type="InterPro" id="IPR000595">
    <property type="entry name" value="cNMP-bd_dom"/>
</dbReference>
<evidence type="ECO:0000313" key="10">
    <source>
        <dbReference type="Proteomes" id="UP000004386"/>
    </source>
</evidence>
<feature type="transmembrane region" description="Helical" evidence="7">
    <location>
        <begin position="75"/>
        <end position="98"/>
    </location>
</feature>
<proteinExistence type="predicted"/>
<dbReference type="GO" id="GO:0005886">
    <property type="term" value="C:plasma membrane"/>
    <property type="evidence" value="ECO:0007669"/>
    <property type="project" value="UniProtKB-SubCell"/>
</dbReference>
<dbReference type="InterPro" id="IPR023408">
    <property type="entry name" value="MscS_beta-dom_sf"/>
</dbReference>
<dbReference type="SUPFAM" id="SSF50182">
    <property type="entry name" value="Sm-like ribonucleoproteins"/>
    <property type="match status" value="1"/>
</dbReference>
<dbReference type="InterPro" id="IPR016846">
    <property type="entry name" value="cNMP-bd_ion_channel"/>
</dbReference>
<evidence type="ECO:0000256" key="5">
    <source>
        <dbReference type="ARBA" id="ARBA00023136"/>
    </source>
</evidence>
<feature type="transmembrane region" description="Helical" evidence="7">
    <location>
        <begin position="37"/>
        <end position="55"/>
    </location>
</feature>
<dbReference type="HOGENOM" id="CLU_032479_1_0_5"/>
<comment type="subcellular location">
    <subcellularLocation>
        <location evidence="1">Cell membrane</location>
        <topology evidence="1">Multi-pass membrane protein</topology>
    </subcellularLocation>
</comment>
<feature type="transmembrane region" description="Helical" evidence="7">
    <location>
        <begin position="12"/>
        <end position="30"/>
    </location>
</feature>
<sequence length="495" mass="54116">MRLSWGEFVTAPLLWLAVIGIVGMIVWKLIGPRRSNLRLVVQIAFFAAMTSVIIIGDVPLSRAEDVGFNSASTILIAFAQILWWLHLSWAVIGFVRIFLVLEGRPREARLLQDIVVGAVYTFASLSSLAFVFGVPVGTLIATSGVIAIAFGLALQNTLGDVFSGIALTLGRAFTLGDWIRLSDGVEGRVIASTWRSTQILTVSHNVVVLPNSALAKLGLTNLSRPSEAHLLQLNLRIKPTRLPSTIEDVLNTALCGCNFIIKDPQPAVALRGVDATAVDVDLFFRVKDPSNIIKARNEVIDLIMRHCKAAGLVFAPASSVIVANEASSSVENEESIDARLHITVKQSPILAELPEEDKERLVRAGAIKHYREGDKIVQQGQELSSVIIICAGVVKALRNDEDLWRLSPGDFFGRLELQENDGIDFSIRALTSVTVFEVDRAHIERIFASKPSVAREIASKLSRQTSSNRQSSLAEKNNDDNPHSVLKAIRTIFTH</sequence>
<gene>
    <name evidence="9" type="ORF">OINT_2001680</name>
</gene>
<dbReference type="Gene3D" id="2.30.30.60">
    <property type="match status" value="1"/>
</dbReference>
<evidence type="ECO:0000256" key="6">
    <source>
        <dbReference type="SAM" id="MobiDB-lite"/>
    </source>
</evidence>